<dbReference type="Proteomes" id="UP000809137">
    <property type="component" value="Unassembled WGS sequence"/>
</dbReference>
<dbReference type="EMBL" id="JAFCXS010000009">
    <property type="protein sequence ID" value="MBM0748239.1"/>
    <property type="molecule type" value="Genomic_DNA"/>
</dbReference>
<sequence length="38" mass="4510">MMYVLIAALSAALFLYGSYRSWQHARQRSLESYSARRR</sequence>
<reference evidence="1 2" key="1">
    <citation type="submission" date="2021-01" db="EMBL/GenBank/DDBJ databases">
        <title>Complete genome sequence of Pantoea eucrina OB49, a heavy metal tolerant bacterium with PGPR potential isolated from wheat in Algeria.</title>
        <authorList>
            <person name="Lekired A."/>
            <person name="Ouzari I.H."/>
        </authorList>
    </citation>
    <scope>NUCLEOTIDE SEQUENCE [LARGE SCALE GENOMIC DNA]</scope>
    <source>
        <strain evidence="1 2">OB49</strain>
    </source>
</reference>
<keyword evidence="2" id="KW-1185">Reference proteome</keyword>
<evidence type="ECO:0000313" key="2">
    <source>
        <dbReference type="Proteomes" id="UP000809137"/>
    </source>
</evidence>
<gene>
    <name evidence="1" type="ORF">JJB79_12540</name>
</gene>
<comment type="caution">
    <text evidence="1">The sequence shown here is derived from an EMBL/GenBank/DDBJ whole genome shotgun (WGS) entry which is preliminary data.</text>
</comment>
<name>A0ABS1Z746_9GAMM</name>
<proteinExistence type="predicted"/>
<organism evidence="1 2">
    <name type="scientific">Pantoea eucrina</name>
    <dbReference type="NCBI Taxonomy" id="472693"/>
    <lineage>
        <taxon>Bacteria</taxon>
        <taxon>Pseudomonadati</taxon>
        <taxon>Pseudomonadota</taxon>
        <taxon>Gammaproteobacteria</taxon>
        <taxon>Enterobacterales</taxon>
        <taxon>Erwiniaceae</taxon>
        <taxon>Pantoea</taxon>
    </lineage>
</organism>
<protein>
    <submittedName>
        <fullName evidence="1">Response regulator</fullName>
    </submittedName>
</protein>
<evidence type="ECO:0000313" key="1">
    <source>
        <dbReference type="EMBL" id="MBM0748239.1"/>
    </source>
</evidence>
<accession>A0ABS1Z746</accession>